<dbReference type="GO" id="GO:0005737">
    <property type="term" value="C:cytoplasm"/>
    <property type="evidence" value="ECO:0007669"/>
    <property type="project" value="InterPro"/>
</dbReference>
<dbReference type="PRINTS" id="PR00405">
    <property type="entry name" value="REVINTRACTNG"/>
</dbReference>
<dbReference type="GO" id="GO:0005096">
    <property type="term" value="F:GTPase activator activity"/>
    <property type="evidence" value="ECO:0007669"/>
    <property type="project" value="UniProtKB-KW"/>
</dbReference>
<evidence type="ECO:0000256" key="3">
    <source>
        <dbReference type="ARBA" id="ARBA00022771"/>
    </source>
</evidence>
<dbReference type="Pfam" id="PF00169">
    <property type="entry name" value="PH"/>
    <property type="match status" value="1"/>
</dbReference>
<dbReference type="Gene3D" id="2.30.29.30">
    <property type="entry name" value="Pleckstrin-homology domain (PH domain)/Phosphotyrosine-binding domain (PTB)"/>
    <property type="match status" value="1"/>
</dbReference>
<evidence type="ECO:0000256" key="1">
    <source>
        <dbReference type="ARBA" id="ARBA00022468"/>
    </source>
</evidence>
<evidence type="ECO:0000259" key="8">
    <source>
        <dbReference type="PROSITE" id="PS50115"/>
    </source>
</evidence>
<dbReference type="InterPro" id="IPR004148">
    <property type="entry name" value="BAR_dom"/>
</dbReference>
<dbReference type="InterPro" id="IPR002110">
    <property type="entry name" value="Ankyrin_rpt"/>
</dbReference>
<evidence type="ECO:0000256" key="5">
    <source>
        <dbReference type="PROSITE-ProRule" id="PRU00288"/>
    </source>
</evidence>
<dbReference type="SMART" id="SM00248">
    <property type="entry name" value="ANK"/>
    <property type="match status" value="3"/>
</dbReference>
<dbReference type="InterPro" id="IPR011993">
    <property type="entry name" value="PH-like_dom_sf"/>
</dbReference>
<dbReference type="KEGG" id="sre:PTSG_06342"/>
<evidence type="ECO:0000256" key="6">
    <source>
        <dbReference type="SAM" id="MobiDB-lite"/>
    </source>
</evidence>
<evidence type="ECO:0000256" key="4">
    <source>
        <dbReference type="ARBA" id="ARBA00022833"/>
    </source>
</evidence>
<dbReference type="CDD" id="cd08204">
    <property type="entry name" value="ArfGap"/>
    <property type="match status" value="1"/>
</dbReference>
<dbReference type="Gene3D" id="1.25.40.20">
    <property type="entry name" value="Ankyrin repeat-containing domain"/>
    <property type="match status" value="1"/>
</dbReference>
<dbReference type="Pfam" id="PF16746">
    <property type="entry name" value="BAR_3"/>
    <property type="match status" value="1"/>
</dbReference>
<feature type="compositionally biased region" description="Low complexity" evidence="6">
    <location>
        <begin position="735"/>
        <end position="744"/>
    </location>
</feature>
<protein>
    <submittedName>
        <fullName evidence="9">Uncharacterized protein</fullName>
    </submittedName>
</protein>
<dbReference type="RefSeq" id="XP_004993232.1">
    <property type="nucleotide sequence ID" value="XM_004993175.1"/>
</dbReference>
<dbReference type="FunCoup" id="F2UCM5">
    <property type="interactions" value="1486"/>
</dbReference>
<dbReference type="Gene3D" id="1.10.220.150">
    <property type="entry name" value="Arf GTPase activating protein"/>
    <property type="match status" value="1"/>
</dbReference>
<dbReference type="GO" id="GO:0008270">
    <property type="term" value="F:zinc ion binding"/>
    <property type="evidence" value="ECO:0007669"/>
    <property type="project" value="UniProtKB-KW"/>
</dbReference>
<dbReference type="PANTHER" id="PTHR23180:SF399">
    <property type="entry name" value="BLOWN FUSE, ISOFORM A-RELATED"/>
    <property type="match status" value="1"/>
</dbReference>
<dbReference type="InParanoid" id="F2UCM5"/>
<keyword evidence="1" id="KW-0343">GTPase activation</keyword>
<dbReference type="FunFam" id="2.30.29.30:FF:000384">
    <property type="entry name" value="Uncharacterized protein, isoform A"/>
    <property type="match status" value="1"/>
</dbReference>
<dbReference type="eggNOG" id="KOG0521">
    <property type="taxonomic scope" value="Eukaryota"/>
</dbReference>
<dbReference type="Pfam" id="PF01412">
    <property type="entry name" value="ArfGap"/>
    <property type="match status" value="1"/>
</dbReference>
<dbReference type="SMART" id="SM00233">
    <property type="entry name" value="PH"/>
    <property type="match status" value="1"/>
</dbReference>
<dbReference type="InterPro" id="IPR001849">
    <property type="entry name" value="PH_domain"/>
</dbReference>
<sequence>MSLTSPTPSTGSAAAAASSSASVFNFKACLEDTPAFRAELRRREQHIDREKSKLEKITRSCDDVVKKAEAFEAAFTAMLDGIRSLADENGIATENDVGSDLFKTSVTKMCNTLEEIQSSRSVVLQQVKTSLADPIRTFVAQQIQPVKQLGKQYHTCSDRLDHARTKYAASSPSKPQECEENYNALRTCKHDFNLTAVDYVRDMRMFEQHHCIELLEKLFAYMSSQVSFFEQMGDMMRDFRPALHDINRQLQDRERQARTDEREMDRRHSIVDKYNKRSVSDEGIKDGYLFKRGHNKFRTWQRRFFSLNQHTGQLVYQSRGKEEEEKLFVDDLRICTVKPAPSEPVDRQFCFELVTPSKTHVLQAESEEEKAAWIASIQDSIMIALGQGHHRNTISRPTRDRDTPHTAQVKLQETHRKKLQLRISSAAGNDECADCGGSPPTWVSINLGITLCIKCSGVHRSLGTHVSKVRSIELDKMDSATCQVMVELGNSVVNGVLESLTSQVARRKPRATDPKPAIEAYIRDKYVNHQFVDQHQCPCQSHDQDVMDMSLLEAAHEGDVRLGFSLLMHGANINFAEAERGHTPLIAASRGGQAIFAHFLLLNNAKQDVVDAQGNTALHHAVLAADYPTVCVLIKGRVPTDQVNSDNKSPLDIAMETCHADIITLLRMCNLQEDHDEADVNGMLDAGVFAATRPPPPKPPAPSTKPRLVPPKPARSDGGGSSDKRHSGDDDAGDASDAAQQPSS</sequence>
<dbReference type="OMA" id="FGFREAM"/>
<evidence type="ECO:0000259" key="7">
    <source>
        <dbReference type="PROSITE" id="PS50003"/>
    </source>
</evidence>
<keyword evidence="4" id="KW-0862">Zinc</keyword>
<dbReference type="InterPro" id="IPR001164">
    <property type="entry name" value="ArfGAP_dom"/>
</dbReference>
<feature type="region of interest" description="Disordered" evidence="6">
    <location>
        <begin position="688"/>
        <end position="744"/>
    </location>
</feature>
<dbReference type="Proteomes" id="UP000007799">
    <property type="component" value="Unassembled WGS sequence"/>
</dbReference>
<keyword evidence="10" id="KW-1185">Reference proteome</keyword>
<dbReference type="InterPro" id="IPR038508">
    <property type="entry name" value="ArfGAP_dom_sf"/>
</dbReference>
<evidence type="ECO:0000313" key="9">
    <source>
        <dbReference type="EMBL" id="EGD74332.1"/>
    </source>
</evidence>
<dbReference type="SUPFAM" id="SSF57863">
    <property type="entry name" value="ArfGap/RecO-like zinc finger"/>
    <property type="match status" value="1"/>
</dbReference>
<dbReference type="PROSITE" id="PS50115">
    <property type="entry name" value="ARFGAP"/>
    <property type="match status" value="1"/>
</dbReference>
<dbReference type="CDD" id="cd13250">
    <property type="entry name" value="PH_ACAP"/>
    <property type="match status" value="1"/>
</dbReference>
<name>F2UCM5_SALR5</name>
<dbReference type="InterPro" id="IPR045258">
    <property type="entry name" value="ACAP1/2/3-like"/>
</dbReference>
<organism evidence="10">
    <name type="scientific">Salpingoeca rosetta (strain ATCC 50818 / BSB-021)</name>
    <dbReference type="NCBI Taxonomy" id="946362"/>
    <lineage>
        <taxon>Eukaryota</taxon>
        <taxon>Choanoflagellata</taxon>
        <taxon>Craspedida</taxon>
        <taxon>Salpingoecidae</taxon>
        <taxon>Salpingoeca</taxon>
    </lineage>
</organism>
<proteinExistence type="predicted"/>
<dbReference type="PROSITE" id="PS50003">
    <property type="entry name" value="PH_DOMAIN"/>
    <property type="match status" value="1"/>
</dbReference>
<dbReference type="EMBL" id="GL832968">
    <property type="protein sequence ID" value="EGD74332.1"/>
    <property type="molecule type" value="Genomic_DNA"/>
</dbReference>
<dbReference type="Gene3D" id="1.20.1270.60">
    <property type="entry name" value="Arfaptin homology (AH) domain/BAR domain"/>
    <property type="match status" value="1"/>
</dbReference>
<gene>
    <name evidence="9" type="ORF">PTSG_06342</name>
</gene>
<dbReference type="SUPFAM" id="SSF50729">
    <property type="entry name" value="PH domain-like"/>
    <property type="match status" value="1"/>
</dbReference>
<feature type="domain" description="PH" evidence="7">
    <location>
        <begin position="282"/>
        <end position="382"/>
    </location>
</feature>
<keyword evidence="3 5" id="KW-0863">Zinc-finger</keyword>
<accession>F2UCM5</accession>
<dbReference type="Pfam" id="PF12796">
    <property type="entry name" value="Ank_2"/>
    <property type="match status" value="1"/>
</dbReference>
<feature type="compositionally biased region" description="Pro residues" evidence="6">
    <location>
        <begin position="693"/>
        <end position="713"/>
    </location>
</feature>
<keyword evidence="2" id="KW-0479">Metal-binding</keyword>
<dbReference type="SUPFAM" id="SSF103657">
    <property type="entry name" value="BAR/IMD domain-like"/>
    <property type="match status" value="1"/>
</dbReference>
<reference evidence="9" key="1">
    <citation type="submission" date="2009-08" db="EMBL/GenBank/DDBJ databases">
        <title>Annotation of Salpingoeca rosetta.</title>
        <authorList>
            <consortium name="The Broad Institute Genome Sequencing Platform"/>
            <person name="Russ C."/>
            <person name="Cuomo C."/>
            <person name="Burger G."/>
            <person name="Gray M.W."/>
            <person name="Holland P.W.H."/>
            <person name="King N."/>
            <person name="Lang F.B.F."/>
            <person name="Roger A.J."/>
            <person name="Ruiz-Trillo I."/>
            <person name="Young S.K."/>
            <person name="Zeng Q."/>
            <person name="Gargeya S."/>
            <person name="Alvarado L."/>
            <person name="Berlin A."/>
            <person name="Chapman S.B."/>
            <person name="Chen Z."/>
            <person name="Freedman E."/>
            <person name="Gellesch M."/>
            <person name="Goldberg J."/>
            <person name="Griggs A."/>
            <person name="Gujja S."/>
            <person name="Heilman E."/>
            <person name="Heiman D."/>
            <person name="Howarth C."/>
            <person name="Mehta T."/>
            <person name="Neiman D."/>
            <person name="Pearson M."/>
            <person name="Roberts A."/>
            <person name="Saif S."/>
            <person name="Shea T."/>
            <person name="Shenoy N."/>
            <person name="Sisk P."/>
            <person name="Stolte C."/>
            <person name="Sykes S."/>
            <person name="White J."/>
            <person name="Yandava C."/>
            <person name="Haas B."/>
            <person name="Nusbaum C."/>
            <person name="Birren B."/>
        </authorList>
    </citation>
    <scope>NUCLEOTIDE SEQUENCE [LARGE SCALE GENOMIC DNA]</scope>
    <source>
        <strain evidence="9">ATCC 50818</strain>
    </source>
</reference>
<feature type="region of interest" description="Disordered" evidence="6">
    <location>
        <begin position="391"/>
        <end position="414"/>
    </location>
</feature>
<dbReference type="SMART" id="SM00105">
    <property type="entry name" value="ArfGap"/>
    <property type="match status" value="1"/>
</dbReference>
<dbReference type="InterPro" id="IPR037278">
    <property type="entry name" value="ARFGAP/RecO"/>
</dbReference>
<dbReference type="FunFam" id="1.10.220.150:FF:000009">
    <property type="entry name" value="stromal membrane-associated protein 1 isoform X1"/>
    <property type="match status" value="1"/>
</dbReference>
<evidence type="ECO:0000313" key="10">
    <source>
        <dbReference type="Proteomes" id="UP000007799"/>
    </source>
</evidence>
<dbReference type="SUPFAM" id="SSF48403">
    <property type="entry name" value="Ankyrin repeat"/>
    <property type="match status" value="1"/>
</dbReference>
<evidence type="ECO:0000256" key="2">
    <source>
        <dbReference type="ARBA" id="ARBA00022723"/>
    </source>
</evidence>
<dbReference type="AlphaFoldDB" id="F2UCM5"/>
<dbReference type="OrthoDB" id="10070851at2759"/>
<feature type="domain" description="Arf-GAP" evidence="8">
    <location>
        <begin position="417"/>
        <end position="544"/>
    </location>
</feature>
<dbReference type="InterPro" id="IPR036770">
    <property type="entry name" value="Ankyrin_rpt-contain_sf"/>
</dbReference>
<dbReference type="InterPro" id="IPR027267">
    <property type="entry name" value="AH/BAR_dom_sf"/>
</dbReference>
<dbReference type="GeneID" id="16073807"/>
<dbReference type="STRING" id="946362.F2UCM5"/>
<dbReference type="PANTHER" id="PTHR23180">
    <property type="entry name" value="CENTAURIN/ARF"/>
    <property type="match status" value="1"/>
</dbReference>